<evidence type="ECO:0000259" key="2">
    <source>
        <dbReference type="Pfam" id="PF20151"/>
    </source>
</evidence>
<organism evidence="3 4">
    <name type="scientific">Psilocybe cyanescens</name>
    <dbReference type="NCBI Taxonomy" id="93625"/>
    <lineage>
        <taxon>Eukaryota</taxon>
        <taxon>Fungi</taxon>
        <taxon>Dikarya</taxon>
        <taxon>Basidiomycota</taxon>
        <taxon>Agaricomycotina</taxon>
        <taxon>Agaricomycetes</taxon>
        <taxon>Agaricomycetidae</taxon>
        <taxon>Agaricales</taxon>
        <taxon>Agaricineae</taxon>
        <taxon>Strophariaceae</taxon>
        <taxon>Psilocybe</taxon>
    </lineage>
</organism>
<dbReference type="InParanoid" id="A0A409XKD0"/>
<dbReference type="Pfam" id="PF20151">
    <property type="entry name" value="DUF6533"/>
    <property type="match status" value="1"/>
</dbReference>
<protein>
    <recommendedName>
        <fullName evidence="2">DUF6533 domain-containing protein</fullName>
    </recommendedName>
</protein>
<evidence type="ECO:0000313" key="4">
    <source>
        <dbReference type="Proteomes" id="UP000283269"/>
    </source>
</evidence>
<sequence>ILIYDYTLTWTREVNYFWSRPFTLTTGLYLACRYALVSNILFALALNGKFSGERVCSTVYKICAALSVVGRAAILVVWGSRTYAVYNRCKCVIMVFAPLGISIIGTDIRISTDVYQSCVFGGSHAMQEVQGGTMSDVCPNDGSEELEGSAHYMEKEPSMWAKIWKANSQGRCITRGANNSTPSQILTKLRHTDSCVAVLITSSLVLLATEPRQSLTTTSFISISGLMTARFLLHLRDWEHDKAGASILDTTIIKFQSWPVQGLERTTSRFMVKGEFGEDPVSRALAEEQEIPASTAGSHA</sequence>
<keyword evidence="1" id="KW-0812">Transmembrane</keyword>
<proteinExistence type="predicted"/>
<feature type="transmembrane region" description="Helical" evidence="1">
    <location>
        <begin position="58"/>
        <end position="79"/>
    </location>
</feature>
<keyword evidence="1" id="KW-0472">Membrane</keyword>
<keyword evidence="1" id="KW-1133">Transmembrane helix</keyword>
<name>A0A409XKD0_PSICY</name>
<dbReference type="OrthoDB" id="3242409at2759"/>
<dbReference type="AlphaFoldDB" id="A0A409XKD0"/>
<gene>
    <name evidence="3" type="ORF">CVT25_000090</name>
</gene>
<dbReference type="EMBL" id="NHYD01001415">
    <property type="protein sequence ID" value="PPQ91235.1"/>
    <property type="molecule type" value="Genomic_DNA"/>
</dbReference>
<accession>A0A409XKD0</accession>
<feature type="non-terminal residue" evidence="3">
    <location>
        <position position="1"/>
    </location>
</feature>
<evidence type="ECO:0000256" key="1">
    <source>
        <dbReference type="SAM" id="Phobius"/>
    </source>
</evidence>
<feature type="transmembrane region" description="Helical" evidence="1">
    <location>
        <begin position="27"/>
        <end position="46"/>
    </location>
</feature>
<comment type="caution">
    <text evidence="3">The sequence shown here is derived from an EMBL/GenBank/DDBJ whole genome shotgun (WGS) entry which is preliminary data.</text>
</comment>
<keyword evidence="4" id="KW-1185">Reference proteome</keyword>
<dbReference type="Proteomes" id="UP000283269">
    <property type="component" value="Unassembled WGS sequence"/>
</dbReference>
<dbReference type="InterPro" id="IPR045340">
    <property type="entry name" value="DUF6533"/>
</dbReference>
<evidence type="ECO:0000313" key="3">
    <source>
        <dbReference type="EMBL" id="PPQ91235.1"/>
    </source>
</evidence>
<feature type="domain" description="DUF6533" evidence="2">
    <location>
        <begin position="1"/>
        <end position="35"/>
    </location>
</feature>
<reference evidence="3 4" key="1">
    <citation type="journal article" date="2018" name="Evol. Lett.">
        <title>Horizontal gene cluster transfer increased hallucinogenic mushroom diversity.</title>
        <authorList>
            <person name="Reynolds H.T."/>
            <person name="Vijayakumar V."/>
            <person name="Gluck-Thaler E."/>
            <person name="Korotkin H.B."/>
            <person name="Matheny P.B."/>
            <person name="Slot J.C."/>
        </authorList>
    </citation>
    <scope>NUCLEOTIDE SEQUENCE [LARGE SCALE GENOMIC DNA]</scope>
    <source>
        <strain evidence="3 4">2631</strain>
    </source>
</reference>